<dbReference type="GeneID" id="85361577"/>
<dbReference type="RefSeq" id="XP_060326528.1">
    <property type="nucleotide sequence ID" value="XM_060478029.1"/>
</dbReference>
<gene>
    <name evidence="1" type="ORF">EV420DRAFT_1647323</name>
</gene>
<protein>
    <recommendedName>
        <fullName evidence="3">F-box domain-containing protein</fullName>
    </recommendedName>
</protein>
<keyword evidence="2" id="KW-1185">Reference proteome</keyword>
<dbReference type="EMBL" id="JAUEPS010000041">
    <property type="protein sequence ID" value="KAK0448423.1"/>
    <property type="molecule type" value="Genomic_DNA"/>
</dbReference>
<sequence length="429" mass="48451">MPNENFISRLNDDVLLEIFLHVCGEKPLNAYPKNAYPALRLSLVCSCWRAVSLYSRRLWTNITILSSTKALRNGAPGPVERAQHATIQEEITNLYIQRSQGLLISIFVCKTTIPLPLKGPPPSDWVFPMSDRQIDLLCQAAGWKEIHVLSRDVWWFGQEQSLRCLLETGARCLKALPNFRNLYLHGYECCYGLENGSPSPDFPFDKIRSLTFNGSPTRGDIEGGHGSIVAIRRALQRFPYVRDVILSVPRGDLHEYGFLPALSLSLLTSLTLWVDYTCQSKVKYYLSDLSLPCLRSFTLKYVNNIIQYPLVAKIVSDVLGTCSQSLRSFTLEKVPIRASSLIDILSVVPVSQALANYIEANPAFLPDLEAVEFIWQREDTGRKLEKALMDMVETRRACGRLRDATIGRLNPYEELSVDTNHRLAVLKRG</sequence>
<evidence type="ECO:0000313" key="1">
    <source>
        <dbReference type="EMBL" id="KAK0448423.1"/>
    </source>
</evidence>
<name>A0AA39JXH8_ARMTA</name>
<evidence type="ECO:0000313" key="2">
    <source>
        <dbReference type="Proteomes" id="UP001175211"/>
    </source>
</evidence>
<proteinExistence type="predicted"/>
<dbReference type="AlphaFoldDB" id="A0AA39JXH8"/>
<evidence type="ECO:0008006" key="3">
    <source>
        <dbReference type="Google" id="ProtNLM"/>
    </source>
</evidence>
<dbReference type="Gene3D" id="1.20.1280.50">
    <property type="match status" value="1"/>
</dbReference>
<comment type="caution">
    <text evidence="1">The sequence shown here is derived from an EMBL/GenBank/DDBJ whole genome shotgun (WGS) entry which is preliminary data.</text>
</comment>
<dbReference type="Proteomes" id="UP001175211">
    <property type="component" value="Unassembled WGS sequence"/>
</dbReference>
<accession>A0AA39JXH8</accession>
<reference evidence="1" key="1">
    <citation type="submission" date="2023-06" db="EMBL/GenBank/DDBJ databases">
        <authorList>
            <consortium name="Lawrence Berkeley National Laboratory"/>
            <person name="Ahrendt S."/>
            <person name="Sahu N."/>
            <person name="Indic B."/>
            <person name="Wong-Bajracharya J."/>
            <person name="Merenyi Z."/>
            <person name="Ke H.-M."/>
            <person name="Monk M."/>
            <person name="Kocsube S."/>
            <person name="Drula E."/>
            <person name="Lipzen A."/>
            <person name="Balint B."/>
            <person name="Henrissat B."/>
            <person name="Andreopoulos B."/>
            <person name="Martin F.M."/>
            <person name="Harder C.B."/>
            <person name="Rigling D."/>
            <person name="Ford K.L."/>
            <person name="Foster G.D."/>
            <person name="Pangilinan J."/>
            <person name="Papanicolaou A."/>
            <person name="Barry K."/>
            <person name="LaButti K."/>
            <person name="Viragh M."/>
            <person name="Koriabine M."/>
            <person name="Yan M."/>
            <person name="Riley R."/>
            <person name="Champramary S."/>
            <person name="Plett K.L."/>
            <person name="Tsai I.J."/>
            <person name="Slot J."/>
            <person name="Sipos G."/>
            <person name="Plett J."/>
            <person name="Nagy L.G."/>
            <person name="Grigoriev I.V."/>
        </authorList>
    </citation>
    <scope>NUCLEOTIDE SEQUENCE</scope>
    <source>
        <strain evidence="1">CCBAS 213</strain>
    </source>
</reference>
<organism evidence="1 2">
    <name type="scientific">Armillaria tabescens</name>
    <name type="common">Ringless honey mushroom</name>
    <name type="synonym">Agaricus tabescens</name>
    <dbReference type="NCBI Taxonomy" id="1929756"/>
    <lineage>
        <taxon>Eukaryota</taxon>
        <taxon>Fungi</taxon>
        <taxon>Dikarya</taxon>
        <taxon>Basidiomycota</taxon>
        <taxon>Agaricomycotina</taxon>
        <taxon>Agaricomycetes</taxon>
        <taxon>Agaricomycetidae</taxon>
        <taxon>Agaricales</taxon>
        <taxon>Marasmiineae</taxon>
        <taxon>Physalacriaceae</taxon>
        <taxon>Desarmillaria</taxon>
    </lineage>
</organism>